<dbReference type="PANTHER" id="PTHR42748:SF26">
    <property type="entry name" value="NMRA-LIKE DOMAIN-CONTAINING PROTEIN"/>
    <property type="match status" value="1"/>
</dbReference>
<evidence type="ECO:0000256" key="1">
    <source>
        <dbReference type="ARBA" id="ARBA00006328"/>
    </source>
</evidence>
<dbReference type="Gene3D" id="3.90.25.10">
    <property type="entry name" value="UDP-galactose 4-epimerase, domain 1"/>
    <property type="match status" value="1"/>
</dbReference>
<evidence type="ECO:0000313" key="4">
    <source>
        <dbReference type="EMBL" id="KIN02662.1"/>
    </source>
</evidence>
<dbReference type="Gene3D" id="3.40.50.720">
    <property type="entry name" value="NAD(P)-binding Rossmann-like Domain"/>
    <property type="match status" value="1"/>
</dbReference>
<accession>A0A0C3HK10</accession>
<dbReference type="SUPFAM" id="SSF51735">
    <property type="entry name" value="NAD(P)-binding Rossmann-fold domains"/>
    <property type="match status" value="1"/>
</dbReference>
<dbReference type="GO" id="GO:0005634">
    <property type="term" value="C:nucleus"/>
    <property type="evidence" value="ECO:0007669"/>
    <property type="project" value="TreeGrafter"/>
</dbReference>
<reference evidence="4 5" key="1">
    <citation type="submission" date="2014-04" db="EMBL/GenBank/DDBJ databases">
        <authorList>
            <consortium name="DOE Joint Genome Institute"/>
            <person name="Kuo A."/>
            <person name="Martino E."/>
            <person name="Perotto S."/>
            <person name="Kohler A."/>
            <person name="Nagy L.G."/>
            <person name="Floudas D."/>
            <person name="Copeland A."/>
            <person name="Barry K.W."/>
            <person name="Cichocki N."/>
            <person name="Veneault-Fourrey C."/>
            <person name="LaButti K."/>
            <person name="Lindquist E.A."/>
            <person name="Lipzen A."/>
            <person name="Lundell T."/>
            <person name="Morin E."/>
            <person name="Murat C."/>
            <person name="Sun H."/>
            <person name="Tunlid A."/>
            <person name="Henrissat B."/>
            <person name="Grigoriev I.V."/>
            <person name="Hibbett D.S."/>
            <person name="Martin F."/>
            <person name="Nordberg H.P."/>
            <person name="Cantor M.N."/>
            <person name="Hua S.X."/>
        </authorList>
    </citation>
    <scope>NUCLEOTIDE SEQUENCE [LARGE SCALE GENOMIC DNA]</scope>
    <source>
        <strain evidence="4 5">Zn</strain>
    </source>
</reference>
<dbReference type="Pfam" id="PF05368">
    <property type="entry name" value="NmrA"/>
    <property type="match status" value="1"/>
</dbReference>
<comment type="similarity">
    <text evidence="1">Belongs to the NmrA-type oxidoreductase family.</text>
</comment>
<dbReference type="InParanoid" id="A0A0C3HK10"/>
<dbReference type="InterPro" id="IPR036291">
    <property type="entry name" value="NAD(P)-bd_dom_sf"/>
</dbReference>
<reference evidence="5" key="2">
    <citation type="submission" date="2015-01" db="EMBL/GenBank/DDBJ databases">
        <title>Evolutionary Origins and Diversification of the Mycorrhizal Mutualists.</title>
        <authorList>
            <consortium name="DOE Joint Genome Institute"/>
            <consortium name="Mycorrhizal Genomics Consortium"/>
            <person name="Kohler A."/>
            <person name="Kuo A."/>
            <person name="Nagy L.G."/>
            <person name="Floudas D."/>
            <person name="Copeland A."/>
            <person name="Barry K.W."/>
            <person name="Cichocki N."/>
            <person name="Veneault-Fourrey C."/>
            <person name="LaButti K."/>
            <person name="Lindquist E.A."/>
            <person name="Lipzen A."/>
            <person name="Lundell T."/>
            <person name="Morin E."/>
            <person name="Murat C."/>
            <person name="Riley R."/>
            <person name="Ohm R."/>
            <person name="Sun H."/>
            <person name="Tunlid A."/>
            <person name="Henrissat B."/>
            <person name="Grigoriev I.V."/>
            <person name="Hibbett D.S."/>
            <person name="Martin F."/>
        </authorList>
    </citation>
    <scope>NUCLEOTIDE SEQUENCE [LARGE SCALE GENOMIC DNA]</scope>
    <source>
        <strain evidence="5">Zn</strain>
    </source>
</reference>
<gene>
    <name evidence="4" type="ORF">OIDMADRAFT_27170</name>
</gene>
<dbReference type="PANTHER" id="PTHR42748">
    <property type="entry name" value="NITROGEN METABOLITE REPRESSION PROTEIN NMRA FAMILY MEMBER"/>
    <property type="match status" value="1"/>
</dbReference>
<evidence type="ECO:0000259" key="3">
    <source>
        <dbReference type="Pfam" id="PF05368"/>
    </source>
</evidence>
<dbReference type="InterPro" id="IPR051164">
    <property type="entry name" value="NmrA-like_oxidored"/>
</dbReference>
<feature type="domain" description="NmrA-like" evidence="3">
    <location>
        <begin position="1"/>
        <end position="292"/>
    </location>
</feature>
<dbReference type="Proteomes" id="UP000054321">
    <property type="component" value="Unassembled WGS sequence"/>
</dbReference>
<protein>
    <recommendedName>
        <fullName evidence="3">NmrA-like domain-containing protein</fullName>
    </recommendedName>
</protein>
<keyword evidence="2" id="KW-0521">NADP</keyword>
<sequence>MTKLICVVGVTGNQGGSVAQRFVQDSNYRVRGITRDPTSAAAQKLSAQGIEIVAANLDDVQTLIPAFAGANIIFSVTNYWEPFFRPDCRAKAEELGISCRKYAYNVEAQQGKNVVDAAAKTIDTLDENGFLASTLSHAGSCSKGKFTELYHFDAKADVFPGYVDEKYPNLAKKTSYIQTGYFTSSYKILPVAYLCKQPDESFQMSFPTFADVSVPHLNVNADMGNFVYAVSQMPPGKSYMAAGTECSWSEYIRLWGEATRLPAKYRQVTMEQYLEFVPDRALGEETGDMLAYTSDPGYDGGDETLLKADDIRKVRSLLPHETYY</sequence>
<dbReference type="AlphaFoldDB" id="A0A0C3HK10"/>
<dbReference type="HOGENOM" id="CLU_007383_8_6_1"/>
<keyword evidence="5" id="KW-1185">Reference proteome</keyword>
<dbReference type="InterPro" id="IPR008030">
    <property type="entry name" value="NmrA-like"/>
</dbReference>
<name>A0A0C3HK10_OIDMZ</name>
<dbReference type="OrthoDB" id="3358371at2759"/>
<evidence type="ECO:0000256" key="2">
    <source>
        <dbReference type="ARBA" id="ARBA00022857"/>
    </source>
</evidence>
<evidence type="ECO:0000313" key="5">
    <source>
        <dbReference type="Proteomes" id="UP000054321"/>
    </source>
</evidence>
<organism evidence="4 5">
    <name type="scientific">Oidiodendron maius (strain Zn)</name>
    <dbReference type="NCBI Taxonomy" id="913774"/>
    <lineage>
        <taxon>Eukaryota</taxon>
        <taxon>Fungi</taxon>
        <taxon>Dikarya</taxon>
        <taxon>Ascomycota</taxon>
        <taxon>Pezizomycotina</taxon>
        <taxon>Leotiomycetes</taxon>
        <taxon>Leotiomycetes incertae sedis</taxon>
        <taxon>Myxotrichaceae</taxon>
        <taxon>Oidiodendron</taxon>
    </lineage>
</organism>
<proteinExistence type="inferred from homology"/>
<dbReference type="EMBL" id="KN832874">
    <property type="protein sequence ID" value="KIN02662.1"/>
    <property type="molecule type" value="Genomic_DNA"/>
</dbReference>
<dbReference type="STRING" id="913774.A0A0C3HK10"/>